<dbReference type="GO" id="GO:0006886">
    <property type="term" value="P:intracellular protein transport"/>
    <property type="evidence" value="ECO:0007669"/>
    <property type="project" value="InterPro"/>
</dbReference>
<dbReference type="SUPFAM" id="SSF55711">
    <property type="entry name" value="Subdomain of clathrin and coatomer appendage domain"/>
    <property type="match status" value="1"/>
</dbReference>
<keyword evidence="18" id="KW-1185">Reference proteome</keyword>
<dbReference type="SUPFAM" id="SSF48371">
    <property type="entry name" value="ARM repeat"/>
    <property type="match status" value="1"/>
</dbReference>
<keyword evidence="10 12" id="KW-0472">Membrane</keyword>
<dbReference type="STRING" id="3088.A0A383V7S5"/>
<evidence type="ECO:0000313" key="17">
    <source>
        <dbReference type="EMBL" id="SZX60990.1"/>
    </source>
</evidence>
<comment type="subcellular location">
    <subcellularLocation>
        <location evidence="12">Cytoplasm</location>
    </subcellularLocation>
    <subcellularLocation>
        <location evidence="1 12">Golgi apparatus membrane</location>
        <topology evidence="1 12">Peripheral membrane protein</topology>
        <orientation evidence="1 12">Cytoplasmic side</orientation>
    </subcellularLocation>
    <subcellularLocation>
        <location evidence="12">Cytoplasmic vesicle</location>
        <location evidence="12">COPI-coated vesicle membrane</location>
        <topology evidence="12">Peripheral membrane protein</topology>
        <orientation evidence="12">Cytoplasmic side</orientation>
    </subcellularLocation>
</comment>
<dbReference type="GO" id="GO:0000139">
    <property type="term" value="C:Golgi membrane"/>
    <property type="evidence" value="ECO:0007669"/>
    <property type="project" value="UniProtKB-SubCell"/>
</dbReference>
<name>A0A383V7S5_TETOB</name>
<keyword evidence="8 12" id="KW-0653">Protein transport</keyword>
<dbReference type="FunFam" id="1.25.10.10:FF:000071">
    <property type="entry name" value="Coatomer subunit gamma"/>
    <property type="match status" value="1"/>
</dbReference>
<dbReference type="InterPro" id="IPR016024">
    <property type="entry name" value="ARM-type_fold"/>
</dbReference>
<dbReference type="GO" id="GO:0005198">
    <property type="term" value="F:structural molecule activity"/>
    <property type="evidence" value="ECO:0007669"/>
    <property type="project" value="InterPro"/>
</dbReference>
<dbReference type="FunFam" id="2.60.40.1480:FF:000001">
    <property type="entry name" value="Coatomer subunit gamma"/>
    <property type="match status" value="1"/>
</dbReference>
<feature type="region of interest" description="Disordered" evidence="13">
    <location>
        <begin position="307"/>
        <end position="335"/>
    </location>
</feature>
<dbReference type="Proteomes" id="UP000256970">
    <property type="component" value="Unassembled WGS sequence"/>
</dbReference>
<reference evidence="17 18" key="1">
    <citation type="submission" date="2016-10" db="EMBL/GenBank/DDBJ databases">
        <authorList>
            <person name="Cai Z."/>
        </authorList>
    </citation>
    <scope>NUCLEOTIDE SEQUENCE [LARGE SCALE GENOMIC DNA]</scope>
</reference>
<dbReference type="PIRSF" id="PIRSF037093">
    <property type="entry name" value="Coatomer_gamma_subunit"/>
    <property type="match status" value="1"/>
</dbReference>
<evidence type="ECO:0000259" key="14">
    <source>
        <dbReference type="Pfam" id="PF01602"/>
    </source>
</evidence>
<comment type="subunit">
    <text evidence="3">Oligomeric complex that consists of at least the alpha, beta, beta', gamma, delta, epsilon and zeta subunits.</text>
</comment>
<dbReference type="InterPro" id="IPR012295">
    <property type="entry name" value="TBP_dom_sf"/>
</dbReference>
<dbReference type="FunFam" id="3.30.310.10:FF:000011">
    <property type="entry name" value="Coatomer subunit gamma"/>
    <property type="match status" value="1"/>
</dbReference>
<sequence>MAATAQDSLAPLRSGEGKKDEDREEETEYSPFYGIEKGAVLQEARIFHDPNLDPRRCSQVITKLLYLLHQGETFTKKEASDVFFAATKLFQAKDPHLRRMVYLCIKDICPGSDEVIIVTSSLMKDMNSRVELYRSNAVRVLCQIVDGQLLAQIERYLKQAVVDKSPVVAASVLVSAVHLIKHNGEIIKRWVNEVTEAAQSRQPMVQFHAVALLHALRASDRLAVSKLVTQLTRAQVKSPLAQCLLVRYVSQVRRRGWWPAGATGAAAAAAVTAAAAAVTAAAAAAVKGSSEVPVGALREQGKGCVAGRGVQQQQQQQQAAQQKTNSSSSRSGNGRRISSGLTLKHVIADSQPGPGGESRPFYDYLEGCLRHKSESVIFEAARAICNLRDVTARELTPAITVLQLFLSSSKPVLRFAAVRTLNKVAMSHPMAVTNCNIDMESLISDQNRSIATLAITTLLKTGSEGRVDKLLKQIGGFMSDIGDDFKVVVVGAIRSLALKFPAKQRALMGFLASVLREEGGFEYKKAIVQAILELIQEIPDAREAGLGHLCEFIEDCEFTFLSVQVLALLGREGPTTKEPARHNKKTAAAAAAAAAPAAAAAAVCVLLLGRNRPTTKEPARYIRYIYNRIILENATVRAAAVSALASFGARVPELTARVVVLLKRALYDNDDEVRDRATLHLTQLGGAAGGPEAICPSLQLNLAAMEGALAAYLASDDTQQPFDVSAVPKAAPEAKLPKPQGGLMAAAAAGGTAPAAGGAAAGGAAAAGSAGGAGAAAGYSSQYEAIIKARPEFASLGPLFKSCAPVRLTEEDTEYAIHAVKHVFAEHLVLQFDCTNTIAEQCLEDVSVMLDLAEAPEFEAETVLPLASMPLNEVGQCFSVLRRPAGISAGKMGCVLKFTVKEIDPSTGEAEEEGYEDEYQLEDVEVSGSDYIRPLGLGNFRGAWESLDPATEREDDYGLGPREALQDTVETVMGILGMHPCEGTEAVPPNARSHTVLLAGQLPGDVRALVRLSFGMGADGQVAMKVVSRGDSEEASEAVHAVIQEA</sequence>
<protein>
    <recommendedName>
        <fullName evidence="12">Coatomer subunit gamma</fullName>
    </recommendedName>
</protein>
<dbReference type="GO" id="GO:0009306">
    <property type="term" value="P:protein secretion"/>
    <property type="evidence" value="ECO:0007669"/>
    <property type="project" value="TreeGrafter"/>
</dbReference>
<dbReference type="InterPro" id="IPR011989">
    <property type="entry name" value="ARM-like"/>
</dbReference>
<proteinExistence type="inferred from homology"/>
<evidence type="ECO:0000313" key="18">
    <source>
        <dbReference type="Proteomes" id="UP000256970"/>
    </source>
</evidence>
<organism evidence="17 18">
    <name type="scientific">Tetradesmus obliquus</name>
    <name type="common">Green alga</name>
    <name type="synonym">Acutodesmus obliquus</name>
    <dbReference type="NCBI Taxonomy" id="3088"/>
    <lineage>
        <taxon>Eukaryota</taxon>
        <taxon>Viridiplantae</taxon>
        <taxon>Chlorophyta</taxon>
        <taxon>core chlorophytes</taxon>
        <taxon>Chlorophyceae</taxon>
        <taxon>CS clade</taxon>
        <taxon>Sphaeropleales</taxon>
        <taxon>Scenedesmaceae</taxon>
        <taxon>Tetradesmus</taxon>
    </lineage>
</organism>
<keyword evidence="9 12" id="KW-0333">Golgi apparatus</keyword>
<dbReference type="Gene3D" id="3.30.310.10">
    <property type="entry name" value="TATA-Binding Protein"/>
    <property type="match status" value="1"/>
</dbReference>
<dbReference type="Pfam" id="PF01602">
    <property type="entry name" value="Adaptin_N"/>
    <property type="match status" value="1"/>
</dbReference>
<gene>
    <name evidence="17" type="ORF">BQ4739_LOCUS1527</name>
</gene>
<evidence type="ECO:0000256" key="5">
    <source>
        <dbReference type="ARBA" id="ARBA00022490"/>
    </source>
</evidence>
<feature type="compositionally biased region" description="Low complexity" evidence="13">
    <location>
        <begin position="311"/>
        <end position="335"/>
    </location>
</feature>
<dbReference type="InterPro" id="IPR013041">
    <property type="entry name" value="Clathrin_app_Ig-like_sf"/>
</dbReference>
<feature type="domain" description="Coatomer gamma subunit appendage Ig-like subdomain" evidence="15">
    <location>
        <begin position="782"/>
        <end position="927"/>
    </location>
</feature>
<dbReference type="EMBL" id="FNXT01000117">
    <property type="protein sequence ID" value="SZX60990.1"/>
    <property type="molecule type" value="Genomic_DNA"/>
</dbReference>
<evidence type="ECO:0000256" key="1">
    <source>
        <dbReference type="ARBA" id="ARBA00004255"/>
    </source>
</evidence>
<evidence type="ECO:0000256" key="7">
    <source>
        <dbReference type="ARBA" id="ARBA00022892"/>
    </source>
</evidence>
<evidence type="ECO:0000256" key="10">
    <source>
        <dbReference type="ARBA" id="ARBA00023136"/>
    </source>
</evidence>
<dbReference type="InterPro" id="IPR009028">
    <property type="entry name" value="Coatomer/calthrin_app_sub_C"/>
</dbReference>
<dbReference type="InterPro" id="IPR017106">
    <property type="entry name" value="Coatomer_gsu"/>
</dbReference>
<keyword evidence="4 12" id="KW-0813">Transport</keyword>
<dbReference type="InterPro" id="IPR037067">
    <property type="entry name" value="Coatomer_gsu_app_sf"/>
</dbReference>
<accession>A0A383V7S5</accession>
<dbReference type="GO" id="GO:0005793">
    <property type="term" value="C:endoplasmic reticulum-Golgi intermediate compartment"/>
    <property type="evidence" value="ECO:0007669"/>
    <property type="project" value="TreeGrafter"/>
</dbReference>
<keyword evidence="7 12" id="KW-0931">ER-Golgi transport</keyword>
<evidence type="ECO:0000256" key="13">
    <source>
        <dbReference type="SAM" id="MobiDB-lite"/>
    </source>
</evidence>
<keyword evidence="11 12" id="KW-0968">Cytoplasmic vesicle</keyword>
<dbReference type="PANTHER" id="PTHR10261">
    <property type="entry name" value="COATOMER SUBUNIT GAMMA"/>
    <property type="match status" value="1"/>
</dbReference>
<dbReference type="InterPro" id="IPR013040">
    <property type="entry name" value="Coatomer_gsu_app_Ig-like_dom"/>
</dbReference>
<feature type="domain" description="Coatomer subunit gamma C-terminal" evidence="16">
    <location>
        <begin position="929"/>
        <end position="1043"/>
    </location>
</feature>
<dbReference type="GO" id="GO:0006891">
    <property type="term" value="P:intra-Golgi vesicle-mediated transport"/>
    <property type="evidence" value="ECO:0007669"/>
    <property type="project" value="TreeGrafter"/>
</dbReference>
<dbReference type="GO" id="GO:0006888">
    <property type="term" value="P:endoplasmic reticulum to Golgi vesicle-mediated transport"/>
    <property type="evidence" value="ECO:0007669"/>
    <property type="project" value="TreeGrafter"/>
</dbReference>
<keyword evidence="6" id="KW-0677">Repeat</keyword>
<dbReference type="SUPFAM" id="SSF49348">
    <property type="entry name" value="Clathrin adaptor appendage domain"/>
    <property type="match status" value="1"/>
</dbReference>
<dbReference type="Gene3D" id="1.25.10.10">
    <property type="entry name" value="Leucine-rich Repeat Variant"/>
    <property type="match status" value="3"/>
</dbReference>
<dbReference type="PANTHER" id="PTHR10261:SF0">
    <property type="entry name" value="COATOMER SUBUNIT GAMMA-2"/>
    <property type="match status" value="1"/>
</dbReference>
<evidence type="ECO:0000256" key="4">
    <source>
        <dbReference type="ARBA" id="ARBA00022448"/>
    </source>
</evidence>
<keyword evidence="5 12" id="KW-0963">Cytoplasm</keyword>
<evidence type="ECO:0000256" key="3">
    <source>
        <dbReference type="ARBA" id="ARBA00011775"/>
    </source>
</evidence>
<evidence type="ECO:0000259" key="16">
    <source>
        <dbReference type="Pfam" id="PF16381"/>
    </source>
</evidence>
<dbReference type="Pfam" id="PF16381">
    <property type="entry name" value="Coatomer_g_Cpla"/>
    <property type="match status" value="1"/>
</dbReference>
<dbReference type="GO" id="GO:0030126">
    <property type="term" value="C:COPI vesicle coat"/>
    <property type="evidence" value="ECO:0007669"/>
    <property type="project" value="InterPro"/>
</dbReference>
<comment type="similarity">
    <text evidence="2 12">Belongs to the COPG family.</text>
</comment>
<evidence type="ECO:0000256" key="6">
    <source>
        <dbReference type="ARBA" id="ARBA00022737"/>
    </source>
</evidence>
<feature type="domain" description="Clathrin/coatomer adaptor adaptin-like N-terminal" evidence="14">
    <location>
        <begin position="38"/>
        <end position="681"/>
    </location>
</feature>
<dbReference type="GO" id="GO:0005783">
    <property type="term" value="C:endoplasmic reticulum"/>
    <property type="evidence" value="ECO:0007669"/>
    <property type="project" value="TreeGrafter"/>
</dbReference>
<dbReference type="InterPro" id="IPR002553">
    <property type="entry name" value="Clathrin/coatomer_adapt-like_N"/>
</dbReference>
<evidence type="ECO:0000256" key="12">
    <source>
        <dbReference type="PIRNR" id="PIRNR037093"/>
    </source>
</evidence>
<dbReference type="Pfam" id="PF08752">
    <property type="entry name" value="COP-gamma_platf"/>
    <property type="match status" value="1"/>
</dbReference>
<evidence type="ECO:0000256" key="2">
    <source>
        <dbReference type="ARBA" id="ARBA00010720"/>
    </source>
</evidence>
<dbReference type="Gene3D" id="2.60.40.1480">
    <property type="entry name" value="Coatomer, gamma subunit, appendage domain"/>
    <property type="match status" value="1"/>
</dbReference>
<evidence type="ECO:0000256" key="11">
    <source>
        <dbReference type="ARBA" id="ARBA00023329"/>
    </source>
</evidence>
<comment type="function">
    <text evidence="12">The coatomer is a cytosolic protein complex that binds to dilysine motifs and reversibly associates with Golgi non-clathrin-coated vesicles, which further mediate biosynthetic protein transport from the ER, via the Golgi up to the trans Golgi network. Coatomer complex is required for budding from Golgi membranes, and is essential for the retrograde Golgi-to-ER transport of dilysine-tagged proteins.</text>
</comment>
<feature type="region of interest" description="Disordered" evidence="13">
    <location>
        <begin position="1"/>
        <end position="28"/>
    </location>
</feature>
<evidence type="ECO:0000256" key="9">
    <source>
        <dbReference type="ARBA" id="ARBA00023034"/>
    </source>
</evidence>
<evidence type="ECO:0000259" key="15">
    <source>
        <dbReference type="Pfam" id="PF08752"/>
    </source>
</evidence>
<evidence type="ECO:0000256" key="8">
    <source>
        <dbReference type="ARBA" id="ARBA00022927"/>
    </source>
</evidence>
<dbReference type="InterPro" id="IPR032154">
    <property type="entry name" value="Coatomer_g_Cpla"/>
</dbReference>
<dbReference type="AlphaFoldDB" id="A0A383V7S5"/>